<evidence type="ECO:0000313" key="3">
    <source>
        <dbReference type="Proteomes" id="UP000235786"/>
    </source>
</evidence>
<accession>A0A2J6RGS1</accession>
<keyword evidence="3" id="KW-1185">Reference proteome</keyword>
<sequence length="666" mass="74066">MPAKKSPPKKDPPKPRVYPKSVPPKNIPAKTGNAVPREVQDAQNRPPATRTTPISRNTLLPWLALGFGPVKTSGARLLCGINALWRSYIDARDALLAPGAVPIARHKTQRDWLELRNSQIYQDVFEEYLAKYNSQGALTEAQLQEERDNFQRPRDFDYNNLNILLQAANRSWGTDFDLGVITQGYNASYDGTTQTWDTNFTQTTNAYVDNREDISRPILWIWNNNNSENNKKWGGTGGFNHWEGFGAPARSDASHRSVVRNWNLGGLMRRDIAAGVWRVTQDQQRNGVVIISAGAFVHAATPPGGVKVPEGSRWVATADERMAAQIPEDQLVQIALHPNALNAIVGGAALIDGNDAGAANNGNNINEDQKNEFDTSLKDILDRINKLAFFRAIIPTNRIGGDLSYKEIPPFNRDFDFNIVNGQFFLDLGLRHGPWVRVRHMDSMQLVREGWAHARCLQALENAWNLPSTVPFNVIWNPVGVGFWDDAMMADEQRKRGLKPSGDEKKDLDILRAWDAARTASLPMGSINAVDRAEGDGVWSDGTDVLVGEVVLQAETIKEGDKIKIVSFDRETARIRNHNFSPLKDSVEEPWGIKMTPEELDALMKIVRQKSSAAAPAPENAGEEGEPAGNGGTKHPRDEDEDDEDPKAPSKPKTKKKRPASKRPRR</sequence>
<feature type="region of interest" description="Disordered" evidence="1">
    <location>
        <begin position="607"/>
        <end position="666"/>
    </location>
</feature>
<organism evidence="2 3">
    <name type="scientific">Hyaloscypha variabilis (strain UAMH 11265 / GT02V1 / F)</name>
    <name type="common">Meliniomyces variabilis</name>
    <dbReference type="NCBI Taxonomy" id="1149755"/>
    <lineage>
        <taxon>Eukaryota</taxon>
        <taxon>Fungi</taxon>
        <taxon>Dikarya</taxon>
        <taxon>Ascomycota</taxon>
        <taxon>Pezizomycotina</taxon>
        <taxon>Leotiomycetes</taxon>
        <taxon>Helotiales</taxon>
        <taxon>Hyaloscyphaceae</taxon>
        <taxon>Hyaloscypha</taxon>
        <taxon>Hyaloscypha variabilis</taxon>
    </lineage>
</organism>
<dbReference type="OrthoDB" id="3562113at2759"/>
<dbReference type="AlphaFoldDB" id="A0A2J6RGS1"/>
<protein>
    <submittedName>
        <fullName evidence="2">Uncharacterized protein</fullName>
    </submittedName>
</protein>
<dbReference type="Proteomes" id="UP000235786">
    <property type="component" value="Unassembled WGS sequence"/>
</dbReference>
<evidence type="ECO:0000313" key="2">
    <source>
        <dbReference type="EMBL" id="PMD37690.1"/>
    </source>
</evidence>
<gene>
    <name evidence="2" type="ORF">L207DRAFT_586027</name>
</gene>
<feature type="compositionally biased region" description="Basic residues" evidence="1">
    <location>
        <begin position="650"/>
        <end position="666"/>
    </location>
</feature>
<proteinExistence type="predicted"/>
<feature type="region of interest" description="Disordered" evidence="1">
    <location>
        <begin position="1"/>
        <end position="53"/>
    </location>
</feature>
<evidence type="ECO:0000256" key="1">
    <source>
        <dbReference type="SAM" id="MobiDB-lite"/>
    </source>
</evidence>
<dbReference type="EMBL" id="KZ613949">
    <property type="protein sequence ID" value="PMD37690.1"/>
    <property type="molecule type" value="Genomic_DNA"/>
</dbReference>
<reference evidence="2 3" key="1">
    <citation type="submission" date="2016-04" db="EMBL/GenBank/DDBJ databases">
        <title>A degradative enzymes factory behind the ericoid mycorrhizal symbiosis.</title>
        <authorList>
            <consortium name="DOE Joint Genome Institute"/>
            <person name="Martino E."/>
            <person name="Morin E."/>
            <person name="Grelet G."/>
            <person name="Kuo A."/>
            <person name="Kohler A."/>
            <person name="Daghino S."/>
            <person name="Barry K."/>
            <person name="Choi C."/>
            <person name="Cichocki N."/>
            <person name="Clum A."/>
            <person name="Copeland A."/>
            <person name="Hainaut M."/>
            <person name="Haridas S."/>
            <person name="Labutti K."/>
            <person name="Lindquist E."/>
            <person name="Lipzen A."/>
            <person name="Khouja H.-R."/>
            <person name="Murat C."/>
            <person name="Ohm R."/>
            <person name="Olson A."/>
            <person name="Spatafora J."/>
            <person name="Veneault-Fourrey C."/>
            <person name="Henrissat B."/>
            <person name="Grigoriev I."/>
            <person name="Martin F."/>
            <person name="Perotto S."/>
        </authorList>
    </citation>
    <scope>NUCLEOTIDE SEQUENCE [LARGE SCALE GENOMIC DNA]</scope>
    <source>
        <strain evidence="2 3">F</strain>
    </source>
</reference>
<name>A0A2J6RGS1_HYAVF</name>